<dbReference type="Pfam" id="PF08336">
    <property type="entry name" value="P4Ha_N"/>
    <property type="match status" value="1"/>
</dbReference>
<dbReference type="Gene3D" id="2.60.120.620">
    <property type="entry name" value="q2cbj1_9rhob like domain"/>
    <property type="match status" value="1"/>
</dbReference>
<keyword evidence="12" id="KW-0325">Glycoprotein</keyword>
<dbReference type="PANTHER" id="PTHR10869">
    <property type="entry name" value="PROLYL 4-HYDROXYLASE ALPHA SUBUNIT"/>
    <property type="match status" value="1"/>
</dbReference>
<evidence type="ECO:0000256" key="4">
    <source>
        <dbReference type="ARBA" id="ARBA00006511"/>
    </source>
</evidence>
<keyword evidence="13" id="KW-0175">Coiled coil</keyword>
<accession>A0A811U1V7</accession>
<comment type="cofactor">
    <cofactor evidence="1">
        <name>L-ascorbate</name>
        <dbReference type="ChEBI" id="CHEBI:38290"/>
    </cofactor>
</comment>
<proteinExistence type="inferred from homology"/>
<dbReference type="PROSITE" id="PS51471">
    <property type="entry name" value="FE2OG_OXY"/>
    <property type="match status" value="1"/>
</dbReference>
<evidence type="ECO:0000256" key="14">
    <source>
        <dbReference type="SAM" id="SignalP"/>
    </source>
</evidence>
<feature type="coiled-coil region" evidence="13">
    <location>
        <begin position="50"/>
        <end position="84"/>
    </location>
</feature>
<dbReference type="PANTHER" id="PTHR10869:SF244">
    <property type="entry name" value="PROLYL 4-HYDROXYLASE SUBUNIT ALPHA-2"/>
    <property type="match status" value="1"/>
</dbReference>
<evidence type="ECO:0000256" key="8">
    <source>
        <dbReference type="ARBA" id="ARBA00022896"/>
    </source>
</evidence>
<dbReference type="GO" id="GO:0031418">
    <property type="term" value="F:L-ascorbic acid binding"/>
    <property type="evidence" value="ECO:0007669"/>
    <property type="project" value="UniProtKB-KW"/>
</dbReference>
<dbReference type="GO" id="GO:0005788">
    <property type="term" value="C:endoplasmic reticulum lumen"/>
    <property type="evidence" value="ECO:0007669"/>
    <property type="project" value="UniProtKB-SubCell"/>
</dbReference>
<name>A0A811U1V7_CERCA</name>
<keyword evidence="14" id="KW-0732">Signal</keyword>
<dbReference type="GO" id="GO:0005506">
    <property type="term" value="F:iron ion binding"/>
    <property type="evidence" value="ECO:0007669"/>
    <property type="project" value="InterPro"/>
</dbReference>
<evidence type="ECO:0000259" key="15">
    <source>
        <dbReference type="PROSITE" id="PS51471"/>
    </source>
</evidence>
<dbReference type="InterPro" id="IPR011990">
    <property type="entry name" value="TPR-like_helical_dom_sf"/>
</dbReference>
<dbReference type="AlphaFoldDB" id="A0A811U1V7"/>
<dbReference type="Gene3D" id="1.25.40.10">
    <property type="entry name" value="Tetratricopeptide repeat domain"/>
    <property type="match status" value="1"/>
</dbReference>
<keyword evidence="17" id="KW-1185">Reference proteome</keyword>
<protein>
    <recommendedName>
        <fullName evidence="5">procollagen-proline 4-dioxygenase</fullName>
        <ecNumber evidence="5">1.14.11.2</ecNumber>
    </recommendedName>
</protein>
<comment type="subcellular location">
    <subcellularLocation>
        <location evidence="3">Endoplasmic reticulum lumen</location>
    </subcellularLocation>
</comment>
<keyword evidence="8" id="KW-0847">Vitamin C</keyword>
<gene>
    <name evidence="16" type="ORF">CCAP1982_LOCUS1869</name>
</gene>
<dbReference type="InterPro" id="IPR013547">
    <property type="entry name" value="P4H_N"/>
</dbReference>
<evidence type="ECO:0000256" key="12">
    <source>
        <dbReference type="ARBA" id="ARBA00023180"/>
    </source>
</evidence>
<dbReference type="EMBL" id="CAJHJT010000001">
    <property type="protein sequence ID" value="CAD6993034.1"/>
    <property type="molecule type" value="Genomic_DNA"/>
</dbReference>
<comment type="function">
    <text evidence="2">Catalyzes the post-translational formation of 4-hydroxyproline in -Xaa-Pro-Gly- sequences in collagens and other proteins.</text>
</comment>
<dbReference type="Pfam" id="PF13640">
    <property type="entry name" value="2OG-FeII_Oxy_3"/>
    <property type="match status" value="1"/>
</dbReference>
<dbReference type="GO" id="GO:0004656">
    <property type="term" value="F:procollagen-proline 4-dioxygenase activity"/>
    <property type="evidence" value="ECO:0007669"/>
    <property type="project" value="UniProtKB-EC"/>
</dbReference>
<evidence type="ECO:0000256" key="5">
    <source>
        <dbReference type="ARBA" id="ARBA00012269"/>
    </source>
</evidence>
<dbReference type="SMART" id="SM00702">
    <property type="entry name" value="P4Hc"/>
    <property type="match status" value="1"/>
</dbReference>
<evidence type="ECO:0000256" key="6">
    <source>
        <dbReference type="ARBA" id="ARBA00022723"/>
    </source>
</evidence>
<dbReference type="FunFam" id="2.60.120.620:FF:000011">
    <property type="entry name" value="Prolyl alpha subunit"/>
    <property type="match status" value="1"/>
</dbReference>
<evidence type="ECO:0000256" key="2">
    <source>
        <dbReference type="ARBA" id="ARBA00002035"/>
    </source>
</evidence>
<dbReference type="OrthoDB" id="420380at2759"/>
<evidence type="ECO:0000256" key="13">
    <source>
        <dbReference type="SAM" id="Coils"/>
    </source>
</evidence>
<evidence type="ECO:0000256" key="1">
    <source>
        <dbReference type="ARBA" id="ARBA00001961"/>
    </source>
</evidence>
<comment type="similarity">
    <text evidence="4">Belongs to the P4HA family.</text>
</comment>
<dbReference type="InterPro" id="IPR005123">
    <property type="entry name" value="Oxoglu/Fe-dep_dioxygenase_dom"/>
</dbReference>
<keyword evidence="10" id="KW-0560">Oxidoreductase</keyword>
<comment type="caution">
    <text evidence="16">The sequence shown here is derived from an EMBL/GenBank/DDBJ whole genome shotgun (WGS) entry which is preliminary data.</text>
</comment>
<evidence type="ECO:0000256" key="7">
    <source>
        <dbReference type="ARBA" id="ARBA00022824"/>
    </source>
</evidence>
<dbReference type="Gene3D" id="6.10.140.1460">
    <property type="match status" value="1"/>
</dbReference>
<keyword evidence="11" id="KW-0408">Iron</keyword>
<dbReference type="EC" id="1.14.11.2" evidence="5"/>
<feature type="domain" description="Fe2OG dioxygenase" evidence="15">
    <location>
        <begin position="423"/>
        <end position="530"/>
    </location>
</feature>
<evidence type="ECO:0000313" key="16">
    <source>
        <dbReference type="EMBL" id="CAD6993034.1"/>
    </source>
</evidence>
<sequence length="550" mass="63135">MQFKINLIFVINYLLLFVCGGVHNVFAGNTEFFSSVHQMSKLVQLESVLLQQMQKYIKINENKLDFLKDRLAMLERDNREALEEGLNYFDSPLNKYYLTKRLTVDWARIENIMQHESGKKTLNRIAKYESTNHYPENSELDGAIAGFLRIQEVYRLKTADMAQGILDGVKYNISLDARLCLDIAKYAAKENNMRFTHSWALEALKRLQDPAEVSNNPTAVLAEKLEVAEILELLATSKKNLGDLKGANQTYAELVQLRPDIENYTREYLVFLKENVHKEYVSVDLSDEHEPLPADLHSTDQFTRYKHTCNGLLKQSPSEERELRCGYLTETDPFLLLAPLKAEELNHHPLLVLYHDVLSDAEIEIMKGLSDNRIVRATVAGINGSVVSELRTSQFVFMPRTAHKLLEAIDVRAEQMTDLNMEYSEDHQFQNYGIGGHYGQHYDWFQSEDLLISSREMGNRIATVLFYLTDVEQGGGTAFPFLKRLLMPKKGDAAFWYNLHADGVGDLRNLHGGCPIIVGSKWVLNRWIRENIQSDRRPCELWPDSCRDCA</sequence>
<evidence type="ECO:0000256" key="10">
    <source>
        <dbReference type="ARBA" id="ARBA00023002"/>
    </source>
</evidence>
<organism evidence="16 17">
    <name type="scientific">Ceratitis capitata</name>
    <name type="common">Mediterranean fruit fly</name>
    <name type="synonym">Tephritis capitata</name>
    <dbReference type="NCBI Taxonomy" id="7213"/>
    <lineage>
        <taxon>Eukaryota</taxon>
        <taxon>Metazoa</taxon>
        <taxon>Ecdysozoa</taxon>
        <taxon>Arthropoda</taxon>
        <taxon>Hexapoda</taxon>
        <taxon>Insecta</taxon>
        <taxon>Pterygota</taxon>
        <taxon>Neoptera</taxon>
        <taxon>Endopterygota</taxon>
        <taxon>Diptera</taxon>
        <taxon>Brachycera</taxon>
        <taxon>Muscomorpha</taxon>
        <taxon>Tephritoidea</taxon>
        <taxon>Tephritidae</taxon>
        <taxon>Ceratitis</taxon>
        <taxon>Ceratitis</taxon>
    </lineage>
</organism>
<feature type="signal peptide" evidence="14">
    <location>
        <begin position="1"/>
        <end position="27"/>
    </location>
</feature>
<keyword evidence="9" id="KW-0223">Dioxygenase</keyword>
<evidence type="ECO:0000256" key="3">
    <source>
        <dbReference type="ARBA" id="ARBA00004319"/>
    </source>
</evidence>
<dbReference type="InterPro" id="IPR044862">
    <property type="entry name" value="Pro_4_hyd_alph_FE2OG_OXY"/>
</dbReference>
<reference evidence="16" key="1">
    <citation type="submission" date="2020-11" db="EMBL/GenBank/DDBJ databases">
        <authorList>
            <person name="Whitehead M."/>
        </authorList>
    </citation>
    <scope>NUCLEOTIDE SEQUENCE</scope>
    <source>
        <strain evidence="16">EGII</strain>
    </source>
</reference>
<evidence type="ECO:0000313" key="17">
    <source>
        <dbReference type="Proteomes" id="UP000606786"/>
    </source>
</evidence>
<dbReference type="InterPro" id="IPR006620">
    <property type="entry name" value="Pro_4_hyd_alph"/>
</dbReference>
<dbReference type="Proteomes" id="UP000606786">
    <property type="component" value="Unassembled WGS sequence"/>
</dbReference>
<feature type="chain" id="PRO_5032451274" description="procollagen-proline 4-dioxygenase" evidence="14">
    <location>
        <begin position="28"/>
        <end position="550"/>
    </location>
</feature>
<keyword evidence="7" id="KW-0256">Endoplasmic reticulum</keyword>
<keyword evidence="6" id="KW-0479">Metal-binding</keyword>
<evidence type="ECO:0000256" key="11">
    <source>
        <dbReference type="ARBA" id="ARBA00023004"/>
    </source>
</evidence>
<evidence type="ECO:0000256" key="9">
    <source>
        <dbReference type="ARBA" id="ARBA00022964"/>
    </source>
</evidence>
<dbReference type="InterPro" id="IPR045054">
    <property type="entry name" value="P4HA-like"/>
</dbReference>